<comment type="caution">
    <text evidence="3">The sequence shown here is derived from an EMBL/GenBank/DDBJ whole genome shotgun (WGS) entry which is preliminary data.</text>
</comment>
<dbReference type="GO" id="GO:0019005">
    <property type="term" value="C:SCF ubiquitin ligase complex"/>
    <property type="evidence" value="ECO:0007669"/>
    <property type="project" value="TreeGrafter"/>
</dbReference>
<dbReference type="SMART" id="SM00367">
    <property type="entry name" value="LRR_CC"/>
    <property type="match status" value="16"/>
</dbReference>
<accession>A0AAD7VF67</accession>
<keyword evidence="4" id="KW-1185">Reference proteome</keyword>
<sequence>MLSQSVLCFLTEDLLVQVLEKLDSEADRKTWRLVCKDFYRVESLTRRHLRILRIEFFLGLLQKYGNIESLDLSDCPRIDDGSVSVLVSRGLLGWTRGIRRLVLSRATRLRSSGLDLLIRACPYLEEIDVSHCWVYGDREAAALSYAPQLRELKMDKCLGVTDVGLAKIAIRCTKLERLSLKWCMEISDLGIDLLCKKCLDLKVLDVSYLKVTSESLRSIASLPKLEVLAMVGCPLVDDIGLRYLEDGCPLLKAIDVSRCGCVGSSGLISVLRGHSGLMHINAGYCLLELSASLLECLRNLKNLSVIRIDGVRVSDFALQTITTNCKFLEELGLNKCSGVTNMGIMQLVSGCVNLKILNLTCCFSITDVAIYAIANSCPNLVCLKLESCNMVTEKGTLQLGSRCMILEDLDLTDCSGINDGALKHLSKCPKLVSLKLGLCTNISDKGLVYIASNCPKISELDLYRCVGVGDDGLGAVSTGCKKLTKLNLSYCTRVTDRGMKYISHMDELSDLELRGLVNITSTGLRTVAAGCKRLADLDLKHCEKIDASGFWAVAYYLQNLRQINMSHCAVSDLVLCLVMGNLKRLQDAKLVHITGITVEGLEIALRASCGRIKKVKLLASFRYLLSSEILETLQTSGCKIRWD</sequence>
<dbReference type="Pfam" id="PF18511">
    <property type="entry name" value="F-box_5"/>
    <property type="match status" value="1"/>
</dbReference>
<evidence type="ECO:0000313" key="4">
    <source>
        <dbReference type="Proteomes" id="UP001163823"/>
    </source>
</evidence>
<name>A0AAD7VF67_QUISA</name>
<dbReference type="InterPro" id="IPR006553">
    <property type="entry name" value="Leu-rich_rpt_Cys-con_subtyp"/>
</dbReference>
<feature type="domain" description="F-box/LRR-repeat protein 15-like leucin rich repeat" evidence="2">
    <location>
        <begin position="298"/>
        <end position="475"/>
    </location>
</feature>
<evidence type="ECO:0000259" key="1">
    <source>
        <dbReference type="Pfam" id="PF18511"/>
    </source>
</evidence>
<dbReference type="CDD" id="cd22159">
    <property type="entry name" value="F-box_AtTIR1-like"/>
    <property type="match status" value="1"/>
</dbReference>
<evidence type="ECO:0000259" key="2">
    <source>
        <dbReference type="Pfam" id="PF25372"/>
    </source>
</evidence>
<reference evidence="3" key="1">
    <citation type="journal article" date="2023" name="Science">
        <title>Elucidation of the pathway for biosynthesis of saponin adjuvants from the soapbark tree.</title>
        <authorList>
            <person name="Reed J."/>
            <person name="Orme A."/>
            <person name="El-Demerdash A."/>
            <person name="Owen C."/>
            <person name="Martin L.B.B."/>
            <person name="Misra R.C."/>
            <person name="Kikuchi S."/>
            <person name="Rejzek M."/>
            <person name="Martin A.C."/>
            <person name="Harkess A."/>
            <person name="Leebens-Mack J."/>
            <person name="Louveau T."/>
            <person name="Stephenson M.J."/>
            <person name="Osbourn A."/>
        </authorList>
    </citation>
    <scope>NUCLEOTIDE SEQUENCE</scope>
    <source>
        <strain evidence="3">S10</strain>
    </source>
</reference>
<dbReference type="InterPro" id="IPR032675">
    <property type="entry name" value="LRR_dom_sf"/>
</dbReference>
<organism evidence="3 4">
    <name type="scientific">Quillaja saponaria</name>
    <name type="common">Soap bark tree</name>
    <dbReference type="NCBI Taxonomy" id="32244"/>
    <lineage>
        <taxon>Eukaryota</taxon>
        <taxon>Viridiplantae</taxon>
        <taxon>Streptophyta</taxon>
        <taxon>Embryophyta</taxon>
        <taxon>Tracheophyta</taxon>
        <taxon>Spermatophyta</taxon>
        <taxon>Magnoliopsida</taxon>
        <taxon>eudicotyledons</taxon>
        <taxon>Gunneridae</taxon>
        <taxon>Pentapetalae</taxon>
        <taxon>rosids</taxon>
        <taxon>fabids</taxon>
        <taxon>Fabales</taxon>
        <taxon>Quillajaceae</taxon>
        <taxon>Quillaja</taxon>
    </lineage>
</organism>
<dbReference type="InterPro" id="IPR041567">
    <property type="entry name" value="COI1_F-box"/>
</dbReference>
<dbReference type="Proteomes" id="UP001163823">
    <property type="component" value="Chromosome 4"/>
</dbReference>
<feature type="domain" description="F-box/LRR-repeat protein 15-like leucin rich repeat" evidence="2">
    <location>
        <begin position="479"/>
        <end position="638"/>
    </location>
</feature>
<dbReference type="Gene3D" id="3.80.10.10">
    <property type="entry name" value="Ribonuclease Inhibitor"/>
    <property type="match status" value="4"/>
</dbReference>
<protein>
    <submittedName>
        <fullName evidence="3">F-box/LRR-repeat protein 3</fullName>
    </submittedName>
</protein>
<dbReference type="Pfam" id="PF25372">
    <property type="entry name" value="DUF7885"/>
    <property type="match status" value="2"/>
</dbReference>
<dbReference type="AlphaFoldDB" id="A0AAD7VF67"/>
<dbReference type="EMBL" id="JARAOO010000004">
    <property type="protein sequence ID" value="KAJ7973315.1"/>
    <property type="molecule type" value="Genomic_DNA"/>
</dbReference>
<feature type="domain" description="COI1 F-box" evidence="1">
    <location>
        <begin position="11"/>
        <end position="48"/>
    </location>
</feature>
<gene>
    <name evidence="3" type="ORF">O6P43_011072</name>
</gene>
<evidence type="ECO:0000313" key="3">
    <source>
        <dbReference type="EMBL" id="KAJ7973315.1"/>
    </source>
</evidence>
<dbReference type="FunFam" id="3.80.10.10:FF:000518">
    <property type="entry name" value="F-box family protein"/>
    <property type="match status" value="1"/>
</dbReference>
<dbReference type="GO" id="GO:0031146">
    <property type="term" value="P:SCF-dependent proteasomal ubiquitin-dependent protein catabolic process"/>
    <property type="evidence" value="ECO:0007669"/>
    <property type="project" value="TreeGrafter"/>
</dbReference>
<dbReference type="PANTHER" id="PTHR13318:SF272">
    <property type="entry name" value="OS12G0552700 PROTEIN"/>
    <property type="match status" value="1"/>
</dbReference>
<dbReference type="FunFam" id="3.80.10.10:FF:000276">
    <property type="entry name" value="F-box/LRR-repeat protein 3"/>
    <property type="match status" value="1"/>
</dbReference>
<proteinExistence type="predicted"/>
<dbReference type="PANTHER" id="PTHR13318">
    <property type="entry name" value="PARTNER OF PAIRED, ISOFORM B-RELATED"/>
    <property type="match status" value="1"/>
</dbReference>
<dbReference type="InterPro" id="IPR057207">
    <property type="entry name" value="FBXL15_LRR"/>
</dbReference>
<dbReference type="KEGG" id="qsa:O6P43_011072"/>
<dbReference type="SUPFAM" id="SSF52047">
    <property type="entry name" value="RNI-like"/>
    <property type="match status" value="3"/>
</dbReference>